<evidence type="ECO:0000313" key="5">
    <source>
        <dbReference type="EMBL" id="MCQ1529670.1"/>
    </source>
</evidence>
<dbReference type="PROSITE" id="PS50987">
    <property type="entry name" value="HTH_ARSR_2"/>
    <property type="match status" value="1"/>
</dbReference>
<dbReference type="InterPro" id="IPR036390">
    <property type="entry name" value="WH_DNA-bd_sf"/>
</dbReference>
<dbReference type="CDD" id="cd00090">
    <property type="entry name" value="HTH_ARSR"/>
    <property type="match status" value="1"/>
</dbReference>
<dbReference type="InterPro" id="IPR001845">
    <property type="entry name" value="HTH_ArsR_DNA-bd_dom"/>
</dbReference>
<protein>
    <submittedName>
        <fullName evidence="5">Metalloregulator ArsR/SmtB family transcription factor</fullName>
    </submittedName>
</protein>
<dbReference type="PANTHER" id="PTHR33154">
    <property type="entry name" value="TRANSCRIPTIONAL REGULATOR, ARSR FAMILY"/>
    <property type="match status" value="1"/>
</dbReference>
<dbReference type="SMART" id="SM00418">
    <property type="entry name" value="HTH_ARSR"/>
    <property type="match status" value="1"/>
</dbReference>
<dbReference type="EMBL" id="JAJEKE010000006">
    <property type="protein sequence ID" value="MCQ1529670.1"/>
    <property type="molecule type" value="Genomic_DNA"/>
</dbReference>
<name>A0ABT1NEK2_9FIRM</name>
<gene>
    <name evidence="5" type="ORF">LJD61_08895</name>
</gene>
<accession>A0ABT1NEK2</accession>
<keyword evidence="2" id="KW-0238">DNA-binding</keyword>
<dbReference type="PRINTS" id="PR00778">
    <property type="entry name" value="HTHARSR"/>
</dbReference>
<organism evidence="5 6">
    <name type="scientific">Lutispora saccharofermentans</name>
    <dbReference type="NCBI Taxonomy" id="3024236"/>
    <lineage>
        <taxon>Bacteria</taxon>
        <taxon>Bacillati</taxon>
        <taxon>Bacillota</taxon>
        <taxon>Clostridia</taxon>
        <taxon>Lutisporales</taxon>
        <taxon>Lutisporaceae</taxon>
        <taxon>Lutispora</taxon>
    </lineage>
</organism>
<dbReference type="Gene3D" id="1.10.10.10">
    <property type="entry name" value="Winged helix-like DNA-binding domain superfamily/Winged helix DNA-binding domain"/>
    <property type="match status" value="1"/>
</dbReference>
<dbReference type="Pfam" id="PF01022">
    <property type="entry name" value="HTH_5"/>
    <property type="match status" value="1"/>
</dbReference>
<evidence type="ECO:0000313" key="6">
    <source>
        <dbReference type="Proteomes" id="UP001651880"/>
    </source>
</evidence>
<dbReference type="PANTHER" id="PTHR33154:SF35">
    <property type="entry name" value="TRANSCRIPTIONAL REGULATOR, ARSR FAMILY"/>
    <property type="match status" value="1"/>
</dbReference>
<reference evidence="5 6" key="1">
    <citation type="submission" date="2021-10" db="EMBL/GenBank/DDBJ databases">
        <title>Lutispora strain m25 sp. nov., a thermophilic, non-spore-forming bacterium isolated from a lab-scale methanogenic bioreactor digesting anaerobic sludge.</title>
        <authorList>
            <person name="El Houari A."/>
            <person name="Mcdonald J."/>
        </authorList>
    </citation>
    <scope>NUCLEOTIDE SEQUENCE [LARGE SCALE GENOMIC DNA]</scope>
    <source>
        <strain evidence="6">m25</strain>
    </source>
</reference>
<evidence type="ECO:0000256" key="1">
    <source>
        <dbReference type="ARBA" id="ARBA00023015"/>
    </source>
</evidence>
<evidence type="ECO:0000256" key="3">
    <source>
        <dbReference type="ARBA" id="ARBA00023163"/>
    </source>
</evidence>
<proteinExistence type="predicted"/>
<keyword evidence="1" id="KW-0805">Transcription regulation</keyword>
<keyword evidence="3" id="KW-0804">Transcription</keyword>
<evidence type="ECO:0000259" key="4">
    <source>
        <dbReference type="PROSITE" id="PS50987"/>
    </source>
</evidence>
<dbReference type="RefSeq" id="WP_255227182.1">
    <property type="nucleotide sequence ID" value="NZ_JAJEKE010000006.1"/>
</dbReference>
<dbReference type="SUPFAM" id="SSF46785">
    <property type="entry name" value="Winged helix' DNA-binding domain"/>
    <property type="match status" value="1"/>
</dbReference>
<comment type="caution">
    <text evidence="5">The sequence shown here is derived from an EMBL/GenBank/DDBJ whole genome shotgun (WGS) entry which is preliminary data.</text>
</comment>
<dbReference type="NCBIfam" id="NF033788">
    <property type="entry name" value="HTH_metalloreg"/>
    <property type="match status" value="1"/>
</dbReference>
<dbReference type="Proteomes" id="UP001651880">
    <property type="component" value="Unassembled WGS sequence"/>
</dbReference>
<keyword evidence="6" id="KW-1185">Reference proteome</keyword>
<dbReference type="InterPro" id="IPR011991">
    <property type="entry name" value="ArsR-like_HTH"/>
</dbReference>
<dbReference type="InterPro" id="IPR051081">
    <property type="entry name" value="HTH_MetalResp_TranReg"/>
</dbReference>
<evidence type="ECO:0000256" key="2">
    <source>
        <dbReference type="ARBA" id="ARBA00023125"/>
    </source>
</evidence>
<feature type="domain" description="HTH arsR-type" evidence="4">
    <location>
        <begin position="1"/>
        <end position="89"/>
    </location>
</feature>
<sequence>MDRTSVLKAIADETRMKILTLLLEHNCCVRALARNLELSEATISQHLKILREAGLISGEKRGYFMHYDVKRSVLRELAGEIKALASIEREICTPEKGRCLSSEQEKCHVKDECIDDTKNLCHGSIPDDKEDMHHGHCKCHKP</sequence>
<dbReference type="InterPro" id="IPR036388">
    <property type="entry name" value="WH-like_DNA-bd_sf"/>
</dbReference>